<reference evidence="2" key="1">
    <citation type="journal article" date="2024" name="Proc. Natl. Acad. Sci. U.S.A.">
        <title>Extraordinary preservation of gene collinearity over three hundred million years revealed in homosporous lycophytes.</title>
        <authorList>
            <person name="Li C."/>
            <person name="Wickell D."/>
            <person name="Kuo L.Y."/>
            <person name="Chen X."/>
            <person name="Nie B."/>
            <person name="Liao X."/>
            <person name="Peng D."/>
            <person name="Ji J."/>
            <person name="Jenkins J."/>
            <person name="Williams M."/>
            <person name="Shu S."/>
            <person name="Plott C."/>
            <person name="Barry K."/>
            <person name="Rajasekar S."/>
            <person name="Grimwood J."/>
            <person name="Han X."/>
            <person name="Sun S."/>
            <person name="Hou Z."/>
            <person name="He W."/>
            <person name="Dai G."/>
            <person name="Sun C."/>
            <person name="Schmutz J."/>
            <person name="Leebens-Mack J.H."/>
            <person name="Li F.W."/>
            <person name="Wang L."/>
        </authorList>
    </citation>
    <scope>NUCLEOTIDE SEQUENCE [LARGE SCALE GENOMIC DNA]</scope>
    <source>
        <strain evidence="2">cv. PW_Plant_1</strain>
    </source>
</reference>
<evidence type="ECO:0000313" key="2">
    <source>
        <dbReference type="Proteomes" id="UP001162992"/>
    </source>
</evidence>
<dbReference type="EMBL" id="CM055101">
    <property type="protein sequence ID" value="KAJ7541828.1"/>
    <property type="molecule type" value="Genomic_DNA"/>
</dbReference>
<dbReference type="Proteomes" id="UP001162992">
    <property type="component" value="Chromosome 10"/>
</dbReference>
<protein>
    <submittedName>
        <fullName evidence="1">Uncharacterized protein</fullName>
    </submittedName>
</protein>
<keyword evidence="2" id="KW-1185">Reference proteome</keyword>
<comment type="caution">
    <text evidence="1">The sequence shown here is derived from an EMBL/GenBank/DDBJ whole genome shotgun (WGS) entry which is preliminary data.</text>
</comment>
<sequence length="500" mass="54174">MQSERNSDLEEGKREMALDMDYSKDDEASSSSLIFKDKVAASPSGEVNNMKYQRLNSDSKPSTSHATERRPELKLQIPPRSVDISEYKAKLPPTPSSSSKAAKTPSKGLQSRLSFRSKAPTQSAKKGSPSTITSKSQLHRALETPPSLISPYSLSRMLHTLSGRTASLPVTPVTELREKTTDVSEGSSVKPLSKGKFARSLSVPANKMGSLKRAGSTSGITLLVKPVTPCTSIPKGVTDSKDGVLPTATPNEDAKSNQGRSLIIASCKALQDNSEDGEKIPQEEAVCRICFDELCEGGPTLKMECSCKGELALAHEECALKWFSIKGNPTCDVCGQEVKNLPVTIMRLPNENSNAQQQQPQARELFRIWQDVPVLVMISMLAYFCLLEQLLVSSMGSGALAISLPFACILGILASITASTLASKKYIWIYAVMQFSLVILFSHIFYSVIRLQAVLSVLLAALAGFGISMSVNALILEYSSWRREQAIRFASSATSVPEAV</sequence>
<accession>A0ACC2CIF3</accession>
<name>A0ACC2CIF3_DIPCM</name>
<organism evidence="1 2">
    <name type="scientific">Diphasiastrum complanatum</name>
    <name type="common">Issler's clubmoss</name>
    <name type="synonym">Lycopodium complanatum</name>
    <dbReference type="NCBI Taxonomy" id="34168"/>
    <lineage>
        <taxon>Eukaryota</taxon>
        <taxon>Viridiplantae</taxon>
        <taxon>Streptophyta</taxon>
        <taxon>Embryophyta</taxon>
        <taxon>Tracheophyta</taxon>
        <taxon>Lycopodiopsida</taxon>
        <taxon>Lycopodiales</taxon>
        <taxon>Lycopodiaceae</taxon>
        <taxon>Lycopodioideae</taxon>
        <taxon>Diphasiastrum</taxon>
    </lineage>
</organism>
<proteinExistence type="predicted"/>
<evidence type="ECO:0000313" key="1">
    <source>
        <dbReference type="EMBL" id="KAJ7541828.1"/>
    </source>
</evidence>
<gene>
    <name evidence="1" type="ORF">O6H91_10G078800</name>
</gene>